<protein>
    <submittedName>
        <fullName evidence="2">Uncharacterized protein</fullName>
    </submittedName>
</protein>
<reference evidence="2 3" key="1">
    <citation type="submission" date="2015-04" db="EMBL/GenBank/DDBJ databases">
        <title>Complete genome sequence of Schizopora paradoxa KUC8140, a cosmopolitan wood degrader in East Asia.</title>
        <authorList>
            <consortium name="DOE Joint Genome Institute"/>
            <person name="Min B."/>
            <person name="Park H."/>
            <person name="Jang Y."/>
            <person name="Kim J.-J."/>
            <person name="Kim K.H."/>
            <person name="Pangilinan J."/>
            <person name="Lipzen A."/>
            <person name="Riley R."/>
            <person name="Grigoriev I.V."/>
            <person name="Spatafora J.W."/>
            <person name="Choi I.-G."/>
        </authorList>
    </citation>
    <scope>NUCLEOTIDE SEQUENCE [LARGE SCALE GENOMIC DNA]</scope>
    <source>
        <strain evidence="2 3">KUC8140</strain>
    </source>
</reference>
<name>A0A0H2S0V1_9AGAM</name>
<sequence>MPDRTDTLLTTGPDLQEVPASPTSGVRLVKPQAQPLHQLAEDKKALFQASKTLEEFLEVEFLQKLQDLNTAFSLPDASISLCEDLRKWREEVELLFPLRLMMNRKNTLPKVPQKERKSKTVFKRPTAVRLLSGNLLVERTNWKTFSSSCKALARGLKQFSAALEHLAESRDVNNGRDCRLYISKFMVTITEIQVTLKEETRSSDDKDDKEEERRLDPKHNPDLRNFVRARLDVCREHPEIGF</sequence>
<accession>A0A0H2S0V1</accession>
<evidence type="ECO:0000313" key="3">
    <source>
        <dbReference type="Proteomes" id="UP000053477"/>
    </source>
</evidence>
<dbReference type="EMBL" id="KQ085904">
    <property type="protein sequence ID" value="KLO17477.1"/>
    <property type="molecule type" value="Genomic_DNA"/>
</dbReference>
<feature type="region of interest" description="Disordered" evidence="1">
    <location>
        <begin position="198"/>
        <end position="221"/>
    </location>
</feature>
<feature type="region of interest" description="Disordered" evidence="1">
    <location>
        <begin position="1"/>
        <end position="23"/>
    </location>
</feature>
<organism evidence="2 3">
    <name type="scientific">Schizopora paradoxa</name>
    <dbReference type="NCBI Taxonomy" id="27342"/>
    <lineage>
        <taxon>Eukaryota</taxon>
        <taxon>Fungi</taxon>
        <taxon>Dikarya</taxon>
        <taxon>Basidiomycota</taxon>
        <taxon>Agaricomycotina</taxon>
        <taxon>Agaricomycetes</taxon>
        <taxon>Hymenochaetales</taxon>
        <taxon>Schizoporaceae</taxon>
        <taxon>Schizopora</taxon>
    </lineage>
</organism>
<evidence type="ECO:0000313" key="2">
    <source>
        <dbReference type="EMBL" id="KLO17477.1"/>
    </source>
</evidence>
<dbReference type="InParanoid" id="A0A0H2S0V1"/>
<keyword evidence="3" id="KW-1185">Reference proteome</keyword>
<dbReference type="Proteomes" id="UP000053477">
    <property type="component" value="Unassembled WGS sequence"/>
</dbReference>
<proteinExistence type="predicted"/>
<evidence type="ECO:0000256" key="1">
    <source>
        <dbReference type="SAM" id="MobiDB-lite"/>
    </source>
</evidence>
<gene>
    <name evidence="2" type="ORF">SCHPADRAFT_162976</name>
</gene>
<dbReference type="AlphaFoldDB" id="A0A0H2S0V1"/>